<sequence length="73" mass="8038">MEFSGLLTAGTFSEGHSTLIKILLPMSFSYDLISLDLNITFIGVSCHLKFDQHSLSRSVSFANGFQLLGKRKA</sequence>
<proteinExistence type="predicted"/>
<organism evidence="1 2">
    <name type="scientific">Cricetulus griseus</name>
    <name type="common">Chinese hamster</name>
    <name type="synonym">Cricetulus barabensis griseus</name>
    <dbReference type="NCBI Taxonomy" id="10029"/>
    <lineage>
        <taxon>Eukaryota</taxon>
        <taxon>Metazoa</taxon>
        <taxon>Chordata</taxon>
        <taxon>Craniata</taxon>
        <taxon>Vertebrata</taxon>
        <taxon>Euteleostomi</taxon>
        <taxon>Mammalia</taxon>
        <taxon>Eutheria</taxon>
        <taxon>Euarchontoglires</taxon>
        <taxon>Glires</taxon>
        <taxon>Rodentia</taxon>
        <taxon>Myomorpha</taxon>
        <taxon>Muroidea</taxon>
        <taxon>Cricetidae</taxon>
        <taxon>Cricetinae</taxon>
        <taxon>Cricetulus</taxon>
    </lineage>
</organism>
<dbReference type="InParanoid" id="G3H3I3"/>
<evidence type="ECO:0000313" key="2">
    <source>
        <dbReference type="Proteomes" id="UP000001075"/>
    </source>
</evidence>
<dbReference type="Proteomes" id="UP000001075">
    <property type="component" value="Unassembled WGS sequence"/>
</dbReference>
<accession>G3H3I3</accession>
<gene>
    <name evidence="1" type="ORF">I79_004829</name>
</gene>
<name>G3H3I3_CRIGR</name>
<evidence type="ECO:0000313" key="1">
    <source>
        <dbReference type="EMBL" id="EGW02178.1"/>
    </source>
</evidence>
<dbReference type="AlphaFoldDB" id="G3H3I3"/>
<dbReference type="EMBL" id="JH000127">
    <property type="protein sequence ID" value="EGW02178.1"/>
    <property type="molecule type" value="Genomic_DNA"/>
</dbReference>
<protein>
    <submittedName>
        <fullName evidence="1">Uncharacterized protein</fullName>
    </submittedName>
</protein>
<reference evidence="2" key="1">
    <citation type="journal article" date="2011" name="Nat. Biotechnol.">
        <title>The genomic sequence of the Chinese hamster ovary (CHO)-K1 cell line.</title>
        <authorList>
            <person name="Xu X."/>
            <person name="Nagarajan H."/>
            <person name="Lewis N.E."/>
            <person name="Pan S."/>
            <person name="Cai Z."/>
            <person name="Liu X."/>
            <person name="Chen W."/>
            <person name="Xie M."/>
            <person name="Wang W."/>
            <person name="Hammond S."/>
            <person name="Andersen M.R."/>
            <person name="Neff N."/>
            <person name="Passarelli B."/>
            <person name="Koh W."/>
            <person name="Fan H.C."/>
            <person name="Wang J."/>
            <person name="Gui Y."/>
            <person name="Lee K.H."/>
            <person name="Betenbaugh M.J."/>
            <person name="Quake S.R."/>
            <person name="Famili I."/>
            <person name="Palsson B.O."/>
            <person name="Wang J."/>
        </authorList>
    </citation>
    <scope>NUCLEOTIDE SEQUENCE [LARGE SCALE GENOMIC DNA]</scope>
    <source>
        <strain evidence="2">CHO K1 cell line</strain>
    </source>
</reference>